<evidence type="ECO:0000256" key="3">
    <source>
        <dbReference type="ARBA" id="ARBA00013239"/>
    </source>
</evidence>
<dbReference type="PANTHER" id="PTHR11903:SF37">
    <property type="entry name" value="PSI-PRODUCING OXYGENASE A"/>
    <property type="match status" value="1"/>
</dbReference>
<evidence type="ECO:0000256" key="7">
    <source>
        <dbReference type="ARBA" id="ARBA00022964"/>
    </source>
</evidence>
<dbReference type="InterPro" id="IPR036396">
    <property type="entry name" value="Cyt_P450_sf"/>
</dbReference>
<dbReference type="EC" id="1.13.11.60" evidence="3"/>
<dbReference type="GO" id="GO:0016853">
    <property type="term" value="F:isomerase activity"/>
    <property type="evidence" value="ECO:0007669"/>
    <property type="project" value="UniProtKB-KW"/>
</dbReference>
<dbReference type="GO" id="GO:0006979">
    <property type="term" value="P:response to oxidative stress"/>
    <property type="evidence" value="ECO:0007669"/>
    <property type="project" value="InterPro"/>
</dbReference>
<dbReference type="AlphaFoldDB" id="A0A2J6R3K7"/>
<dbReference type="PANTHER" id="PTHR11903">
    <property type="entry name" value="PROSTAGLANDIN G/H SYNTHASE"/>
    <property type="match status" value="1"/>
</dbReference>
<dbReference type="GO" id="GO:0020037">
    <property type="term" value="F:heme binding"/>
    <property type="evidence" value="ECO:0007669"/>
    <property type="project" value="InterPro"/>
</dbReference>
<gene>
    <name evidence="13" type="ORF">L207DRAFT_639822</name>
</gene>
<dbReference type="SUPFAM" id="SSF48264">
    <property type="entry name" value="Cytochrome P450"/>
    <property type="match status" value="1"/>
</dbReference>
<evidence type="ECO:0000256" key="10">
    <source>
        <dbReference type="ARBA" id="ARBA00023235"/>
    </source>
</evidence>
<organism evidence="13 14">
    <name type="scientific">Hyaloscypha variabilis (strain UAMH 11265 / GT02V1 / F)</name>
    <name type="common">Meliniomyces variabilis</name>
    <dbReference type="NCBI Taxonomy" id="1149755"/>
    <lineage>
        <taxon>Eukaryota</taxon>
        <taxon>Fungi</taxon>
        <taxon>Dikarya</taxon>
        <taxon>Ascomycota</taxon>
        <taxon>Pezizomycotina</taxon>
        <taxon>Leotiomycetes</taxon>
        <taxon>Helotiales</taxon>
        <taxon>Hyaloscyphaceae</taxon>
        <taxon>Hyaloscypha</taxon>
        <taxon>Hyaloscypha variabilis</taxon>
    </lineage>
</organism>
<evidence type="ECO:0000256" key="2">
    <source>
        <dbReference type="ARBA" id="ARBA00011881"/>
    </source>
</evidence>
<dbReference type="PROSITE" id="PS00086">
    <property type="entry name" value="CYTOCHROME_P450"/>
    <property type="match status" value="1"/>
</dbReference>
<proteinExistence type="predicted"/>
<keyword evidence="4" id="KW-0575">Peroxidase</keyword>
<dbReference type="InterPro" id="IPR001128">
    <property type="entry name" value="Cyt_P450"/>
</dbReference>
<feature type="region of interest" description="Disordered" evidence="12">
    <location>
        <begin position="15"/>
        <end position="35"/>
    </location>
</feature>
<dbReference type="GO" id="GO:0016705">
    <property type="term" value="F:oxidoreductase activity, acting on paired donors, with incorporation or reduction of molecular oxygen"/>
    <property type="evidence" value="ECO:0007669"/>
    <property type="project" value="InterPro"/>
</dbReference>
<dbReference type="OrthoDB" id="823504at2759"/>
<keyword evidence="8" id="KW-0560">Oxidoreductase</keyword>
<dbReference type="InterPro" id="IPR037120">
    <property type="entry name" value="Haem_peroxidase_sf_animal"/>
</dbReference>
<dbReference type="CDD" id="cd20612">
    <property type="entry name" value="CYP_LDS-like_C"/>
    <property type="match status" value="1"/>
</dbReference>
<dbReference type="SUPFAM" id="SSF48113">
    <property type="entry name" value="Heme-dependent peroxidases"/>
    <property type="match status" value="1"/>
</dbReference>
<evidence type="ECO:0000256" key="12">
    <source>
        <dbReference type="SAM" id="MobiDB-lite"/>
    </source>
</evidence>
<protein>
    <recommendedName>
        <fullName evidence="3">linoleate 8R-lipoxygenase</fullName>
        <ecNumber evidence="3">1.13.11.60</ecNumber>
    </recommendedName>
</protein>
<evidence type="ECO:0000256" key="11">
    <source>
        <dbReference type="PIRSR" id="PIRSR619791-2"/>
    </source>
</evidence>
<evidence type="ECO:0000313" key="14">
    <source>
        <dbReference type="Proteomes" id="UP000235786"/>
    </source>
</evidence>
<sequence>MAAGQLKTLFGTIKRKPSRAPDGKTDEEAAGVASTEKTSLLHDLTHMSNIKEAETLLQALKTLSSGKPMNDKEDLLEHGVAMLQTLPPNSGLSETVSNDFIGMLWNDLPHPAATMAGPTGRYRRHDGGNNNPWIPEMGKASSPYARNVPPSTTKGPNLPDPELVFDQLLKRTGPFREHPSGLNRLFFSFATIVIHEIFQTSRTDPWINDTSSYVDLSTLYGNTDNEQHRVRTYKDGTIFPDSIASERIMMMPPGVVCVLLMFSRNHNAIAKNLLLVNEQGKYRQWETLNENEQKWQDEDIFQITRNINVGFFASVVLKDYVSAILNTPRANSTWNLDLGKEIKQLGKRIERGTGNVVSVEFAVLYHWHASLSAADDKWMEYVIREALPDLKSLDDLTIDQFKKVMMVYGHTLMATAPKDWTFGGLKRGPDGKFSDVDLAEILKDCIEEPGHAFGAHGSPASMKIVDVMGQLQARELFNVCTLNEFRQYLNLQTYKNFEDWNPDKETARAAELLYGHIDNLELYPGLMAEVTKTAQPGSGTCTGQTTGRGILDDAVSLVRGDRFLSYDFNSATLTNWGFAKLGALPPGAYGGMLPHLFFNGLPGGWTGTSSYALLPFYTPKAVKGILSQNKVLRLYDVERPASGKDIVGIHTYAGCKSVFGDRENFRVMYQAAIRNVTNGHDFLLGWDDAKRHDPRSEILHKVFFEEGFESKVTSFFRTNAAKLIKSHSLKYSNSSRRSIDIVRDVANVVPILWLAERFAIPLKTAEHPHGLVTVPELHLIYLVIFMYQAFNIIPANEWALREGAMKAAPILRGIHEAHLKTQAGVTEKLVDWMAKGSAFQVGPEADRLYHALNATKLPIGDLVGDCIGLGPPVAANITQQASLLIDLYLSKGYEEYKARIIELAHLDNEAADRELQGFVFEGMRHTNMVPGLPRVAARDFTVQDGVRGPIHVKANQTILLATSKASMDPTQFPNPEKLNPHRPLKDHIFFGYGMHYCLGSRIVGCSLAAILKEVFKLKNLRGAPGRQGRLSVVEEELAGVKMRKYLDANSKESPFPTTLTLEYDE</sequence>
<dbReference type="EMBL" id="KZ613957">
    <property type="protein sequence ID" value="PMD33120.1"/>
    <property type="molecule type" value="Genomic_DNA"/>
</dbReference>
<dbReference type="InterPro" id="IPR010255">
    <property type="entry name" value="Haem_peroxidase_sf"/>
</dbReference>
<dbReference type="Gene3D" id="1.10.640.10">
    <property type="entry name" value="Haem peroxidase domain superfamily, animal type"/>
    <property type="match status" value="1"/>
</dbReference>
<keyword evidence="5 11" id="KW-0349">Heme</keyword>
<dbReference type="GO" id="GO:0005506">
    <property type="term" value="F:iron ion binding"/>
    <property type="evidence" value="ECO:0007669"/>
    <property type="project" value="InterPro"/>
</dbReference>
<dbReference type="Pfam" id="PF00067">
    <property type="entry name" value="p450"/>
    <property type="match status" value="1"/>
</dbReference>
<dbReference type="GO" id="GO:0006631">
    <property type="term" value="P:fatty acid metabolic process"/>
    <property type="evidence" value="ECO:0007669"/>
    <property type="project" value="UniProtKB-ARBA"/>
</dbReference>
<evidence type="ECO:0000313" key="13">
    <source>
        <dbReference type="EMBL" id="PMD33120.1"/>
    </source>
</evidence>
<reference evidence="13 14" key="1">
    <citation type="submission" date="2016-04" db="EMBL/GenBank/DDBJ databases">
        <title>A degradative enzymes factory behind the ericoid mycorrhizal symbiosis.</title>
        <authorList>
            <consortium name="DOE Joint Genome Institute"/>
            <person name="Martino E."/>
            <person name="Morin E."/>
            <person name="Grelet G."/>
            <person name="Kuo A."/>
            <person name="Kohler A."/>
            <person name="Daghino S."/>
            <person name="Barry K."/>
            <person name="Choi C."/>
            <person name="Cichocki N."/>
            <person name="Clum A."/>
            <person name="Copeland A."/>
            <person name="Hainaut M."/>
            <person name="Haridas S."/>
            <person name="Labutti K."/>
            <person name="Lindquist E."/>
            <person name="Lipzen A."/>
            <person name="Khouja H.-R."/>
            <person name="Murat C."/>
            <person name="Ohm R."/>
            <person name="Olson A."/>
            <person name="Spatafora J."/>
            <person name="Veneault-Fourrey C."/>
            <person name="Henrissat B."/>
            <person name="Grigoriev I."/>
            <person name="Martin F."/>
            <person name="Perotto S."/>
        </authorList>
    </citation>
    <scope>NUCLEOTIDE SEQUENCE [LARGE SCALE GENOMIC DNA]</scope>
    <source>
        <strain evidence="13 14">F</strain>
    </source>
</reference>
<evidence type="ECO:0000256" key="8">
    <source>
        <dbReference type="ARBA" id="ARBA00023002"/>
    </source>
</evidence>
<feature type="binding site" description="axial binding residue" evidence="11">
    <location>
        <position position="368"/>
    </location>
    <ligand>
        <name>heme b</name>
        <dbReference type="ChEBI" id="CHEBI:60344"/>
    </ligand>
    <ligandPart>
        <name>Fe</name>
        <dbReference type="ChEBI" id="CHEBI:18248"/>
    </ligandPart>
</feature>
<dbReference type="CDD" id="cd09817">
    <property type="entry name" value="linoleate_diol_synthase_like"/>
    <property type="match status" value="1"/>
</dbReference>
<dbReference type="GO" id="GO:0004601">
    <property type="term" value="F:peroxidase activity"/>
    <property type="evidence" value="ECO:0007669"/>
    <property type="project" value="UniProtKB-KW"/>
</dbReference>
<dbReference type="Proteomes" id="UP000235786">
    <property type="component" value="Unassembled WGS sequence"/>
</dbReference>
<keyword evidence="10" id="KW-0413">Isomerase</keyword>
<evidence type="ECO:0000256" key="6">
    <source>
        <dbReference type="ARBA" id="ARBA00022723"/>
    </source>
</evidence>
<dbReference type="Pfam" id="PF03098">
    <property type="entry name" value="An_peroxidase"/>
    <property type="match status" value="3"/>
</dbReference>
<keyword evidence="6 11" id="KW-0479">Metal-binding</keyword>
<accession>A0A2J6R3K7</accession>
<dbReference type="PROSITE" id="PS50292">
    <property type="entry name" value="PEROXIDASE_3"/>
    <property type="match status" value="1"/>
</dbReference>
<comment type="subunit">
    <text evidence="2">Homotetramer.</text>
</comment>
<evidence type="ECO:0000256" key="1">
    <source>
        <dbReference type="ARBA" id="ARBA00000699"/>
    </source>
</evidence>
<keyword evidence="14" id="KW-1185">Reference proteome</keyword>
<dbReference type="Gene3D" id="1.10.630.10">
    <property type="entry name" value="Cytochrome P450"/>
    <property type="match status" value="1"/>
</dbReference>
<dbReference type="InterPro" id="IPR034812">
    <property type="entry name" value="Ppo-like_N"/>
</dbReference>
<dbReference type="GO" id="GO:0004497">
    <property type="term" value="F:monooxygenase activity"/>
    <property type="evidence" value="ECO:0007669"/>
    <property type="project" value="InterPro"/>
</dbReference>
<keyword evidence="7" id="KW-0223">Dioxygenase</keyword>
<dbReference type="GO" id="GO:0052878">
    <property type="term" value="F:linoleate 8R-lipoxygenase activity"/>
    <property type="evidence" value="ECO:0007669"/>
    <property type="project" value="UniProtKB-EC"/>
</dbReference>
<evidence type="ECO:0000256" key="4">
    <source>
        <dbReference type="ARBA" id="ARBA00022559"/>
    </source>
</evidence>
<evidence type="ECO:0000256" key="9">
    <source>
        <dbReference type="ARBA" id="ARBA00023004"/>
    </source>
</evidence>
<comment type="catalytic activity">
    <reaction evidence="1">
        <text>(9Z,12Z)-octadecadienoate + O2 = (8R,9Z,12Z)-8-hydroperoxyoctadeca-9,12-dienoate</text>
        <dbReference type="Rhea" id="RHEA:25395"/>
        <dbReference type="ChEBI" id="CHEBI:15379"/>
        <dbReference type="ChEBI" id="CHEBI:30245"/>
        <dbReference type="ChEBI" id="CHEBI:58659"/>
        <dbReference type="EC" id="1.13.11.60"/>
    </reaction>
</comment>
<evidence type="ECO:0000256" key="5">
    <source>
        <dbReference type="ARBA" id="ARBA00022617"/>
    </source>
</evidence>
<dbReference type="InterPro" id="IPR017972">
    <property type="entry name" value="Cyt_P450_CS"/>
</dbReference>
<dbReference type="InterPro" id="IPR050783">
    <property type="entry name" value="Oxylipin_biosynth_metab"/>
</dbReference>
<keyword evidence="9 11" id="KW-0408">Iron</keyword>
<name>A0A2J6R3K7_HYAVF</name>
<dbReference type="InterPro" id="IPR019791">
    <property type="entry name" value="Haem_peroxidase_animal"/>
</dbReference>
<dbReference type="STRING" id="1149755.A0A2J6R3K7"/>